<accession>A0ABV1SL98</accession>
<organism evidence="1 2">
    <name type="scientific">Thioclava kandeliae</name>
    <dbReference type="NCBI Taxonomy" id="3070818"/>
    <lineage>
        <taxon>Bacteria</taxon>
        <taxon>Pseudomonadati</taxon>
        <taxon>Pseudomonadota</taxon>
        <taxon>Alphaproteobacteria</taxon>
        <taxon>Rhodobacterales</taxon>
        <taxon>Paracoccaceae</taxon>
        <taxon>Thioclava</taxon>
    </lineage>
</organism>
<evidence type="ECO:0000313" key="2">
    <source>
        <dbReference type="Proteomes" id="UP001438953"/>
    </source>
</evidence>
<dbReference type="RefSeq" id="WP_350939029.1">
    <property type="nucleotide sequence ID" value="NZ_JAYWLC010000024.1"/>
</dbReference>
<comment type="caution">
    <text evidence="1">The sequence shown here is derived from an EMBL/GenBank/DDBJ whole genome shotgun (WGS) entry which is preliminary data.</text>
</comment>
<gene>
    <name evidence="1" type="ORF">VSX56_18120</name>
</gene>
<name>A0ABV1SL98_9RHOB</name>
<proteinExistence type="predicted"/>
<protein>
    <submittedName>
        <fullName evidence="1">Uncharacterized protein</fullName>
    </submittedName>
</protein>
<dbReference type="EMBL" id="JAYWLC010000024">
    <property type="protein sequence ID" value="MER5173682.1"/>
    <property type="molecule type" value="Genomic_DNA"/>
</dbReference>
<dbReference type="Proteomes" id="UP001438953">
    <property type="component" value="Unassembled WGS sequence"/>
</dbReference>
<reference evidence="1 2" key="1">
    <citation type="submission" date="2024-06" db="EMBL/GenBank/DDBJ databases">
        <title>Thioclava kandeliae sp. nov. from a rhizosphere soil sample of Kandelia candel in a mangrove.</title>
        <authorList>
            <person name="Mu T."/>
        </authorList>
    </citation>
    <scope>NUCLEOTIDE SEQUENCE [LARGE SCALE GENOMIC DNA]</scope>
    <source>
        <strain evidence="1 2">CPCC 100088</strain>
    </source>
</reference>
<evidence type="ECO:0000313" key="1">
    <source>
        <dbReference type="EMBL" id="MER5173682.1"/>
    </source>
</evidence>
<sequence length="59" mass="6400">MELGAAKLNRGDNRSVNIEQIERGLRNLERVEIGNALVDGGIVGVRPGLVAHIPRQIKS</sequence>
<keyword evidence="2" id="KW-1185">Reference proteome</keyword>